<evidence type="ECO:0000313" key="2">
    <source>
        <dbReference type="EMBL" id="RPB28596.1"/>
    </source>
</evidence>
<evidence type="ECO:0000256" key="1">
    <source>
        <dbReference type="SAM" id="Coils"/>
    </source>
</evidence>
<keyword evidence="1" id="KW-0175">Coiled coil</keyword>
<name>A0A3N4M0A5_9PEZI</name>
<dbReference type="EMBL" id="ML121529">
    <property type="protein sequence ID" value="RPB28596.1"/>
    <property type="molecule type" value="Genomic_DNA"/>
</dbReference>
<protein>
    <submittedName>
        <fullName evidence="2">Uncharacterized protein</fullName>
    </submittedName>
</protein>
<evidence type="ECO:0000313" key="3">
    <source>
        <dbReference type="Proteomes" id="UP000267821"/>
    </source>
</evidence>
<dbReference type="OrthoDB" id="10455712at2759"/>
<gene>
    <name evidence="2" type="ORF">L211DRAFT_845626</name>
</gene>
<feature type="coiled-coil region" evidence="1">
    <location>
        <begin position="128"/>
        <end position="197"/>
    </location>
</feature>
<dbReference type="Proteomes" id="UP000267821">
    <property type="component" value="Unassembled WGS sequence"/>
</dbReference>
<dbReference type="AlphaFoldDB" id="A0A3N4M0A5"/>
<reference evidence="2 3" key="1">
    <citation type="journal article" date="2018" name="Nat. Ecol. Evol.">
        <title>Pezizomycetes genomes reveal the molecular basis of ectomycorrhizal truffle lifestyle.</title>
        <authorList>
            <person name="Murat C."/>
            <person name="Payen T."/>
            <person name="Noel B."/>
            <person name="Kuo A."/>
            <person name="Morin E."/>
            <person name="Chen J."/>
            <person name="Kohler A."/>
            <person name="Krizsan K."/>
            <person name="Balestrini R."/>
            <person name="Da Silva C."/>
            <person name="Montanini B."/>
            <person name="Hainaut M."/>
            <person name="Levati E."/>
            <person name="Barry K.W."/>
            <person name="Belfiori B."/>
            <person name="Cichocki N."/>
            <person name="Clum A."/>
            <person name="Dockter R.B."/>
            <person name="Fauchery L."/>
            <person name="Guy J."/>
            <person name="Iotti M."/>
            <person name="Le Tacon F."/>
            <person name="Lindquist E.A."/>
            <person name="Lipzen A."/>
            <person name="Malagnac F."/>
            <person name="Mello A."/>
            <person name="Molinier V."/>
            <person name="Miyauchi S."/>
            <person name="Poulain J."/>
            <person name="Riccioni C."/>
            <person name="Rubini A."/>
            <person name="Sitrit Y."/>
            <person name="Splivallo R."/>
            <person name="Traeger S."/>
            <person name="Wang M."/>
            <person name="Zifcakova L."/>
            <person name="Wipf D."/>
            <person name="Zambonelli A."/>
            <person name="Paolocci F."/>
            <person name="Nowrousian M."/>
            <person name="Ottonello S."/>
            <person name="Baldrian P."/>
            <person name="Spatafora J.W."/>
            <person name="Henrissat B."/>
            <person name="Nagy L.G."/>
            <person name="Aury J.M."/>
            <person name="Wincker P."/>
            <person name="Grigoriev I.V."/>
            <person name="Bonfante P."/>
            <person name="Martin F.M."/>
        </authorList>
    </citation>
    <scope>NUCLEOTIDE SEQUENCE [LARGE SCALE GENOMIC DNA]</scope>
    <source>
        <strain evidence="2 3">ATCC MYA-4762</strain>
    </source>
</reference>
<organism evidence="2 3">
    <name type="scientific">Terfezia boudieri ATCC MYA-4762</name>
    <dbReference type="NCBI Taxonomy" id="1051890"/>
    <lineage>
        <taxon>Eukaryota</taxon>
        <taxon>Fungi</taxon>
        <taxon>Dikarya</taxon>
        <taxon>Ascomycota</taxon>
        <taxon>Pezizomycotina</taxon>
        <taxon>Pezizomycetes</taxon>
        <taxon>Pezizales</taxon>
        <taxon>Pezizaceae</taxon>
        <taxon>Terfezia</taxon>
    </lineage>
</organism>
<sequence>MDWTVGALRKRVNDEMEKHMNGLVPAIQLDSEYCDIFPHPEPPDDTTAMQELGAKQLTMIVWPKKTEWAQSKPFKRSYSQPPVRDWPEWLEKQTKVQHVTTSQEHEILVTKLFEQLHNSSGPVGVALLEKLCQKVAELQDTIESLLCTTKEQQHIIEKQANQLEEQAKKLEEQALRINELKQQIKDLEEKHAQQFNELPQQHDKNRVALNDLQGELVPK</sequence>
<proteinExistence type="predicted"/>
<dbReference type="InParanoid" id="A0A3N4M0A5"/>
<keyword evidence="3" id="KW-1185">Reference proteome</keyword>
<accession>A0A3N4M0A5</accession>